<evidence type="ECO:0000259" key="13">
    <source>
        <dbReference type="PROSITE" id="PS51677"/>
    </source>
</evidence>
<reference evidence="14 15" key="1">
    <citation type="journal article" date="2020" name="ISME J.">
        <title>Uncovering the hidden diversity of litter-decomposition mechanisms in mushroom-forming fungi.</title>
        <authorList>
            <person name="Floudas D."/>
            <person name="Bentzer J."/>
            <person name="Ahren D."/>
            <person name="Johansson T."/>
            <person name="Persson P."/>
            <person name="Tunlid A."/>
        </authorList>
    </citation>
    <scope>NUCLEOTIDE SEQUENCE [LARGE SCALE GENOMIC DNA]</scope>
    <source>
        <strain evidence="14 15">CBS 291.85</strain>
    </source>
</reference>
<protein>
    <recommendedName>
        <fullName evidence="13">NodB homology domain-containing protein</fullName>
    </recommendedName>
</protein>
<evidence type="ECO:0000256" key="12">
    <source>
        <dbReference type="SAM" id="Phobius"/>
    </source>
</evidence>
<dbReference type="GO" id="GO:0016810">
    <property type="term" value="F:hydrolase activity, acting on carbon-nitrogen (but not peptide) bonds"/>
    <property type="evidence" value="ECO:0007669"/>
    <property type="project" value="InterPro"/>
</dbReference>
<evidence type="ECO:0000256" key="3">
    <source>
        <dbReference type="ARBA" id="ARBA00022475"/>
    </source>
</evidence>
<evidence type="ECO:0000313" key="15">
    <source>
        <dbReference type="Proteomes" id="UP000559256"/>
    </source>
</evidence>
<dbReference type="Pfam" id="PF01522">
    <property type="entry name" value="Polysacc_deac_1"/>
    <property type="match status" value="1"/>
</dbReference>
<gene>
    <name evidence="14" type="ORF">D9758_011619</name>
</gene>
<dbReference type="GO" id="GO:0098552">
    <property type="term" value="C:side of membrane"/>
    <property type="evidence" value="ECO:0007669"/>
    <property type="project" value="UniProtKB-KW"/>
</dbReference>
<dbReference type="GO" id="GO:0005886">
    <property type="term" value="C:plasma membrane"/>
    <property type="evidence" value="ECO:0007669"/>
    <property type="project" value="UniProtKB-SubCell"/>
</dbReference>
<keyword evidence="11" id="KW-0961">Cell wall biogenesis/degradation</keyword>
<dbReference type="InterPro" id="IPR036928">
    <property type="entry name" value="AS_sf"/>
</dbReference>
<dbReference type="Gene3D" id="3.90.1300.10">
    <property type="entry name" value="Amidase signature (AS) domain"/>
    <property type="match status" value="1"/>
</dbReference>
<dbReference type="InterPro" id="IPR023631">
    <property type="entry name" value="Amidase_dom"/>
</dbReference>
<feature type="transmembrane region" description="Helical" evidence="12">
    <location>
        <begin position="32"/>
        <end position="56"/>
    </location>
</feature>
<dbReference type="InterPro" id="IPR002509">
    <property type="entry name" value="NODB_dom"/>
</dbReference>
<evidence type="ECO:0000256" key="1">
    <source>
        <dbReference type="ARBA" id="ARBA00001941"/>
    </source>
</evidence>
<keyword evidence="4" id="KW-0336">GPI-anchor</keyword>
<keyword evidence="10" id="KW-0449">Lipoprotein</keyword>
<keyword evidence="15" id="KW-1185">Reference proteome</keyword>
<evidence type="ECO:0000313" key="14">
    <source>
        <dbReference type="EMBL" id="KAF5347051.1"/>
    </source>
</evidence>
<keyword evidence="3" id="KW-1003">Cell membrane</keyword>
<keyword evidence="7" id="KW-0378">Hydrolase</keyword>
<evidence type="ECO:0000256" key="2">
    <source>
        <dbReference type="ARBA" id="ARBA00004609"/>
    </source>
</evidence>
<dbReference type="Gene3D" id="3.20.20.370">
    <property type="entry name" value="Glycoside hydrolase/deacetylase"/>
    <property type="match status" value="1"/>
</dbReference>
<comment type="caution">
    <text evidence="14">The sequence shown here is derived from an EMBL/GenBank/DDBJ whole genome shotgun (WGS) entry which is preliminary data.</text>
</comment>
<keyword evidence="12" id="KW-0812">Transmembrane</keyword>
<organism evidence="14 15">
    <name type="scientific">Tetrapyrgos nigripes</name>
    <dbReference type="NCBI Taxonomy" id="182062"/>
    <lineage>
        <taxon>Eukaryota</taxon>
        <taxon>Fungi</taxon>
        <taxon>Dikarya</taxon>
        <taxon>Basidiomycota</taxon>
        <taxon>Agaricomycotina</taxon>
        <taxon>Agaricomycetes</taxon>
        <taxon>Agaricomycetidae</taxon>
        <taxon>Agaricales</taxon>
        <taxon>Marasmiineae</taxon>
        <taxon>Marasmiaceae</taxon>
        <taxon>Tetrapyrgos</taxon>
    </lineage>
</organism>
<dbReference type="InterPro" id="IPR011330">
    <property type="entry name" value="Glyco_hydro/deAcase_b/a-brl"/>
</dbReference>
<keyword evidence="4" id="KW-0325">Glycoprotein</keyword>
<sequence length="848" mass="93926">MRQYITSNFKQKAEMIGNRRAPGETLVRHWRVALSMMLVSTCTQTMVSLAGTGIVATERPETASLLHPSLTSIPNILSIPFSTSFVFFIFLSSTLYSLYPCSFSLVYLSRSLAVHSIFRSPSHSHPLRIFMSPSTTVLFASLFGLSTSLLTGAFPVESRSPLAEVITSCTVNGTAALTFDDGPYLYTKKNVDQLDAAGAVGTWFFNGDNYDCIYNQDAVDRVKYVFDHGHQVASHTWAHANLTTLNKAAITSEFSRTQEAIWKITGAKVAFTRPPYGETNDDVLAVASQQDQNVINWDLDSNDWRGNVNASKGYYDETIAKKPSTILTLNHDTLQPTSDEIIPCAIQALQKAGYKLVSVADCLGVPAYLDFGSAQSRDVADNLSVPVSTVRVICLFNSFYKSTVMKSDGSYEVVSTSLDTDSSPYIAVPSRIYTLSKNTSELPLARLRISVKDLYYMKGIITSAGNRAFYATYPARNTTAPAITRLTDAGAHIIGATKMVQFANGDRATADWVDYHAPFSSRGDENVEPSGSSTGATSIATLDWLDASLGSDTGGSVRSPGAVNVLLLSTVLDTAGYVCSHHYYTIMPQLMPVFYLTRSPKLFASFDKVWYAESFQSYPAFPMKLLVSDEFSLVSDEANDIYNPWIEKLRTFLDGEVVVLSSITNGLTSVYLCLRITLPKTEDAVRISTRRSEIDRALVSSKEQMGMQLKWRRERCLDLDSFLENTESCTKNLFLYPHVFHRLHWHYLHTHIKRKGSIRGHIVAEKRIIPLPPNLPFGFRNIRIASLARSVEIVIPIGQIPYQSNISEIEEQLSVSISLVGRRGCDFDVDKLADEGIVQEVKTGRTAF</sequence>
<dbReference type="PANTHER" id="PTHR46471">
    <property type="entry name" value="CHITIN DEACETYLASE"/>
    <property type="match status" value="1"/>
</dbReference>
<dbReference type="SUPFAM" id="SSF75304">
    <property type="entry name" value="Amidase signature (AS) enzymes"/>
    <property type="match status" value="1"/>
</dbReference>
<evidence type="ECO:0000256" key="9">
    <source>
        <dbReference type="ARBA" id="ARBA00023277"/>
    </source>
</evidence>
<comment type="cofactor">
    <cofactor evidence="1">
        <name>Co(2+)</name>
        <dbReference type="ChEBI" id="CHEBI:48828"/>
    </cofactor>
</comment>
<keyword evidence="6" id="KW-0732">Signal</keyword>
<evidence type="ECO:0000256" key="8">
    <source>
        <dbReference type="ARBA" id="ARBA00023136"/>
    </source>
</evidence>
<dbReference type="Proteomes" id="UP000559256">
    <property type="component" value="Unassembled WGS sequence"/>
</dbReference>
<dbReference type="AlphaFoldDB" id="A0A8H5FS27"/>
<evidence type="ECO:0000256" key="6">
    <source>
        <dbReference type="ARBA" id="ARBA00022729"/>
    </source>
</evidence>
<feature type="transmembrane region" description="Helical" evidence="12">
    <location>
        <begin position="129"/>
        <end position="154"/>
    </location>
</feature>
<dbReference type="GO" id="GO:0071555">
    <property type="term" value="P:cell wall organization"/>
    <property type="evidence" value="ECO:0007669"/>
    <property type="project" value="UniProtKB-KW"/>
</dbReference>
<evidence type="ECO:0000256" key="10">
    <source>
        <dbReference type="ARBA" id="ARBA00023288"/>
    </source>
</evidence>
<dbReference type="EMBL" id="JAACJM010000097">
    <property type="protein sequence ID" value="KAF5347051.1"/>
    <property type="molecule type" value="Genomic_DNA"/>
</dbReference>
<keyword evidence="5" id="KW-0479">Metal-binding</keyword>
<keyword evidence="9" id="KW-0119">Carbohydrate metabolism</keyword>
<feature type="domain" description="NodB homology" evidence="13">
    <location>
        <begin position="173"/>
        <end position="357"/>
    </location>
</feature>
<dbReference type="OrthoDB" id="5423360at2759"/>
<name>A0A8H5FS27_9AGAR</name>
<dbReference type="GO" id="GO:0046872">
    <property type="term" value="F:metal ion binding"/>
    <property type="evidence" value="ECO:0007669"/>
    <property type="project" value="UniProtKB-KW"/>
</dbReference>
<evidence type="ECO:0000256" key="4">
    <source>
        <dbReference type="ARBA" id="ARBA00022622"/>
    </source>
</evidence>
<dbReference type="GO" id="GO:0005975">
    <property type="term" value="P:carbohydrate metabolic process"/>
    <property type="evidence" value="ECO:0007669"/>
    <property type="project" value="InterPro"/>
</dbReference>
<evidence type="ECO:0000256" key="7">
    <source>
        <dbReference type="ARBA" id="ARBA00022801"/>
    </source>
</evidence>
<evidence type="ECO:0000256" key="5">
    <source>
        <dbReference type="ARBA" id="ARBA00022723"/>
    </source>
</evidence>
<dbReference type="Pfam" id="PF01425">
    <property type="entry name" value="Amidase"/>
    <property type="match status" value="1"/>
</dbReference>
<dbReference type="PANTHER" id="PTHR46471:SF2">
    <property type="entry name" value="CHITIN DEACETYLASE-RELATED"/>
    <property type="match status" value="1"/>
</dbReference>
<evidence type="ECO:0000256" key="11">
    <source>
        <dbReference type="ARBA" id="ARBA00023316"/>
    </source>
</evidence>
<comment type="subcellular location">
    <subcellularLocation>
        <location evidence="2">Cell membrane</location>
        <topology evidence="2">Lipid-anchor</topology>
        <topology evidence="2">GPI-anchor</topology>
    </subcellularLocation>
</comment>
<feature type="transmembrane region" description="Helical" evidence="12">
    <location>
        <begin position="76"/>
        <end position="108"/>
    </location>
</feature>
<keyword evidence="8 12" id="KW-0472">Membrane</keyword>
<dbReference type="SUPFAM" id="SSF88713">
    <property type="entry name" value="Glycoside hydrolase/deacetylase"/>
    <property type="match status" value="1"/>
</dbReference>
<keyword evidence="12" id="KW-1133">Transmembrane helix</keyword>
<dbReference type="PROSITE" id="PS51677">
    <property type="entry name" value="NODB"/>
    <property type="match status" value="1"/>
</dbReference>
<accession>A0A8H5FS27</accession>
<proteinExistence type="predicted"/>